<comment type="similarity">
    <text evidence="1 6">Belongs to the acylphosphatase family.</text>
</comment>
<gene>
    <name evidence="8" type="ORF">Q9R02_16260</name>
</gene>
<dbReference type="RefSeq" id="WP_305997757.1">
    <property type="nucleotide sequence ID" value="NZ_JAVALS010000022.1"/>
</dbReference>
<dbReference type="InterPro" id="IPR020456">
    <property type="entry name" value="Acylphosphatase"/>
</dbReference>
<proteinExistence type="inferred from homology"/>
<dbReference type="PROSITE" id="PS00150">
    <property type="entry name" value="ACYLPHOSPHATASE_1"/>
    <property type="match status" value="1"/>
</dbReference>
<evidence type="ECO:0000256" key="1">
    <source>
        <dbReference type="ARBA" id="ARBA00005614"/>
    </source>
</evidence>
<feature type="active site" evidence="5">
    <location>
        <position position="29"/>
    </location>
</feature>
<dbReference type="Proteomes" id="UP001232725">
    <property type="component" value="Unassembled WGS sequence"/>
</dbReference>
<reference evidence="8 9" key="1">
    <citation type="submission" date="2023-08" db="EMBL/GenBank/DDBJ databases">
        <title>Arthrobacter horti sp. nov., isolated from forest soil.</title>
        <authorList>
            <person name="Park M."/>
        </authorList>
    </citation>
    <scope>NUCLEOTIDE SEQUENCE [LARGE SCALE GENOMIC DNA]</scope>
    <source>
        <strain evidence="8 9">YJM1</strain>
    </source>
</reference>
<evidence type="ECO:0000259" key="7">
    <source>
        <dbReference type="PROSITE" id="PS51160"/>
    </source>
</evidence>
<keyword evidence="9" id="KW-1185">Reference proteome</keyword>
<dbReference type="EMBL" id="JAVALS010000022">
    <property type="protein sequence ID" value="MDP5228711.1"/>
    <property type="molecule type" value="Genomic_DNA"/>
</dbReference>
<evidence type="ECO:0000256" key="4">
    <source>
        <dbReference type="ARBA" id="ARBA00047645"/>
    </source>
</evidence>
<dbReference type="PROSITE" id="PS51160">
    <property type="entry name" value="ACYLPHOSPHATASE_3"/>
    <property type="match status" value="1"/>
</dbReference>
<dbReference type="InterPro" id="IPR001792">
    <property type="entry name" value="Acylphosphatase-like_dom"/>
</dbReference>
<evidence type="ECO:0000256" key="3">
    <source>
        <dbReference type="ARBA" id="ARBA00015991"/>
    </source>
</evidence>
<dbReference type="Pfam" id="PF00708">
    <property type="entry name" value="Acylphosphatase"/>
    <property type="match status" value="1"/>
</dbReference>
<organism evidence="8 9">
    <name type="scientific">Arthrobacter horti</name>
    <dbReference type="NCBI Taxonomy" id="3068273"/>
    <lineage>
        <taxon>Bacteria</taxon>
        <taxon>Bacillati</taxon>
        <taxon>Actinomycetota</taxon>
        <taxon>Actinomycetes</taxon>
        <taxon>Micrococcales</taxon>
        <taxon>Micrococcaceae</taxon>
        <taxon>Arthrobacter</taxon>
    </lineage>
</organism>
<comment type="catalytic activity">
    <reaction evidence="4 5">
        <text>an acyl phosphate + H2O = a carboxylate + phosphate + H(+)</text>
        <dbReference type="Rhea" id="RHEA:14965"/>
        <dbReference type="ChEBI" id="CHEBI:15377"/>
        <dbReference type="ChEBI" id="CHEBI:15378"/>
        <dbReference type="ChEBI" id="CHEBI:29067"/>
        <dbReference type="ChEBI" id="CHEBI:43474"/>
        <dbReference type="ChEBI" id="CHEBI:59918"/>
        <dbReference type="EC" id="3.6.1.7"/>
    </reaction>
</comment>
<protein>
    <recommendedName>
        <fullName evidence="3 5">acylphosphatase</fullName>
        <ecNumber evidence="2 5">3.6.1.7</ecNumber>
    </recommendedName>
</protein>
<dbReference type="PANTHER" id="PTHR47268">
    <property type="entry name" value="ACYLPHOSPHATASE"/>
    <property type="match status" value="1"/>
</dbReference>
<dbReference type="Gene3D" id="3.30.70.100">
    <property type="match status" value="1"/>
</dbReference>
<dbReference type="EC" id="3.6.1.7" evidence="2 5"/>
<evidence type="ECO:0000256" key="6">
    <source>
        <dbReference type="RuleBase" id="RU004168"/>
    </source>
</evidence>
<accession>A0ABT9ISY2</accession>
<evidence type="ECO:0000313" key="8">
    <source>
        <dbReference type="EMBL" id="MDP5228711.1"/>
    </source>
</evidence>
<evidence type="ECO:0000256" key="5">
    <source>
        <dbReference type="PROSITE-ProRule" id="PRU00520"/>
    </source>
</evidence>
<dbReference type="SUPFAM" id="SSF54975">
    <property type="entry name" value="Acylphosphatase/BLUF domain-like"/>
    <property type="match status" value="1"/>
</dbReference>
<comment type="caution">
    <text evidence="8">The sequence shown here is derived from an EMBL/GenBank/DDBJ whole genome shotgun (WGS) entry which is preliminary data.</text>
</comment>
<dbReference type="NCBIfam" id="NF010997">
    <property type="entry name" value="PRK14422.1"/>
    <property type="match status" value="1"/>
</dbReference>
<feature type="active site" evidence="5">
    <location>
        <position position="47"/>
    </location>
</feature>
<keyword evidence="5" id="KW-0378">Hydrolase</keyword>
<name>A0ABT9ISY2_9MICC</name>
<dbReference type="InterPro" id="IPR017968">
    <property type="entry name" value="Acylphosphatase_CS"/>
</dbReference>
<dbReference type="PANTHER" id="PTHR47268:SF4">
    <property type="entry name" value="ACYLPHOSPHATASE"/>
    <property type="match status" value="1"/>
</dbReference>
<feature type="domain" description="Acylphosphatase-like" evidence="7">
    <location>
        <begin position="14"/>
        <end position="100"/>
    </location>
</feature>
<evidence type="ECO:0000313" key="9">
    <source>
        <dbReference type="Proteomes" id="UP001232725"/>
    </source>
</evidence>
<dbReference type="NCBIfam" id="NF011001">
    <property type="entry name" value="PRK14427.1"/>
    <property type="match status" value="1"/>
</dbReference>
<evidence type="ECO:0000256" key="2">
    <source>
        <dbReference type="ARBA" id="ARBA00012150"/>
    </source>
</evidence>
<dbReference type="InterPro" id="IPR036046">
    <property type="entry name" value="Acylphosphatase-like_dom_sf"/>
</dbReference>
<sequence length="100" mass="10430">MSELSGMVSGIPVRLHAIVSGTVQGVGFRYWTRAEAEGLGLTGGVGNLPDGTVEVIAEGTRDAVTDLLDWLRSGDTPGRVGEVEAQLEEPSGGFPGFSVW</sequence>